<evidence type="ECO:0000313" key="1">
    <source>
        <dbReference type="EMBL" id="CAA9331920.1"/>
    </source>
</evidence>
<reference evidence="1" key="1">
    <citation type="submission" date="2020-02" db="EMBL/GenBank/DDBJ databases">
        <authorList>
            <person name="Meier V. D."/>
        </authorList>
    </citation>
    <scope>NUCLEOTIDE SEQUENCE</scope>
    <source>
        <strain evidence="1">AVDCRST_MAG61</strain>
    </source>
</reference>
<sequence>MDISARLEFAAPPTEVYAMLTDAKYLDEVCRATASSSHDVDVAGSTTRTTRSFPAPEAVARFTGATLTVTEQTVWGEAAADGGRSGDLQMTVQGQPVSMKGRLALTSAGAGSVVELTGDLKVSIPLLGRKLEQSTAPTVLAGFRKQQEVGSRWLTR</sequence>
<organism evidence="1">
    <name type="scientific">uncultured Friedmanniella sp</name>
    <dbReference type="NCBI Taxonomy" id="335381"/>
    <lineage>
        <taxon>Bacteria</taxon>
        <taxon>Bacillati</taxon>
        <taxon>Actinomycetota</taxon>
        <taxon>Actinomycetes</taxon>
        <taxon>Propionibacteriales</taxon>
        <taxon>Nocardioidaceae</taxon>
        <taxon>Friedmanniella</taxon>
        <taxon>environmental samples</taxon>
    </lineage>
</organism>
<dbReference type="InterPro" id="IPR023393">
    <property type="entry name" value="START-like_dom_sf"/>
</dbReference>
<name>A0A6J4LGW6_9ACTN</name>
<dbReference type="SUPFAM" id="SSF55961">
    <property type="entry name" value="Bet v1-like"/>
    <property type="match status" value="1"/>
</dbReference>
<accession>A0A6J4LGW6</accession>
<dbReference type="Pfam" id="PF10698">
    <property type="entry name" value="DUF2505"/>
    <property type="match status" value="1"/>
</dbReference>
<gene>
    <name evidence="1" type="ORF">AVDCRST_MAG61-3169</name>
</gene>
<protein>
    <submittedName>
        <fullName evidence="1">Uncharacterized protein</fullName>
    </submittedName>
</protein>
<dbReference type="AlphaFoldDB" id="A0A6J4LGW6"/>
<dbReference type="Gene3D" id="3.30.530.20">
    <property type="match status" value="1"/>
</dbReference>
<dbReference type="InterPro" id="IPR019639">
    <property type="entry name" value="DUF2505"/>
</dbReference>
<proteinExistence type="predicted"/>
<dbReference type="EMBL" id="CADCTT010000356">
    <property type="protein sequence ID" value="CAA9331920.1"/>
    <property type="molecule type" value="Genomic_DNA"/>
</dbReference>